<reference evidence="5" key="1">
    <citation type="journal article" date="2012" name="Science">
        <title>Fermentation, hydrogen, and sulfur metabolism in multiple uncultivated bacterial phyla.</title>
        <authorList>
            <person name="Wrighton K.C."/>
            <person name="Thomas B.C."/>
            <person name="Sharon I."/>
            <person name="Miller C.S."/>
            <person name="Castelle C.J."/>
            <person name="VerBerkmoes N.C."/>
            <person name="Wilkins M.J."/>
            <person name="Hettich R.L."/>
            <person name="Lipton M.S."/>
            <person name="Williams K.H."/>
            <person name="Long P.E."/>
            <person name="Banfield J.F."/>
        </authorList>
    </citation>
    <scope>NUCLEOTIDE SEQUENCE [LARGE SCALE GENOMIC DNA]</scope>
</reference>
<gene>
    <name evidence="5" type="ORF">ACD_3C00018G0001</name>
</gene>
<dbReference type="AlphaFoldDB" id="K2G372"/>
<comment type="subcellular location">
    <subcellularLocation>
        <location evidence="1">Cell envelope</location>
    </subcellularLocation>
</comment>
<keyword evidence="2 3" id="KW-0175">Coiled coil</keyword>
<name>K2G372_9BACT</name>
<organism evidence="5">
    <name type="scientific">uncultured bacterium</name>
    <name type="common">gcode 4</name>
    <dbReference type="NCBI Taxonomy" id="1234023"/>
    <lineage>
        <taxon>Bacteria</taxon>
        <taxon>environmental samples</taxon>
    </lineage>
</organism>
<protein>
    <submittedName>
        <fullName evidence="5">Efflux transporter, RND family, MFP subunit</fullName>
    </submittedName>
</protein>
<evidence type="ECO:0000256" key="1">
    <source>
        <dbReference type="ARBA" id="ARBA00004196"/>
    </source>
</evidence>
<evidence type="ECO:0000256" key="4">
    <source>
        <dbReference type="SAM" id="Phobius"/>
    </source>
</evidence>
<feature type="coiled-coil region" evidence="3">
    <location>
        <begin position="324"/>
        <end position="386"/>
    </location>
</feature>
<dbReference type="EMBL" id="AMFJ01000292">
    <property type="protein sequence ID" value="EKE28752.1"/>
    <property type="molecule type" value="Genomic_DNA"/>
</dbReference>
<sequence>MSILKEIKTKNRKKIWRTISALVLIGLMIWGYFFYTKSNDIQEQFKTYTVSRKTITSSLTSDWKVLYKEQYDLNFPISWTLSNIYKKEWEDIKKWDLIAKLDDTYLKINLDKARIAVTNAQASLNAKLASKWQASDINVSEAQLESSKTALETNIAQWQLEVKAAEDNLTSTKKDLENAISNLEIIRSQENLNIKNSQERALIEADAIMPLLDKFLNETDVILGVSDANRSLNNAYEIFLWAKNPQTYLDAVKSYNQAAISFKAFNDSWRIFKANPDYEKIWDYIQNISLVGNQTNQALNDTVEVLKFSLPSSAFLQTSIDSNIVNLKNNISSLDAQVQKITLARQAIDIAKNSLSTKADSQQNNIDSLEIKVRLSQNALDAAKTKLDNSIAIAKSQIWISEANLNLKKDSFDPRELEPFRVAIQNANKWVEEAQKKLDDAYLRSPIDWKIWKLSTTKIWTLININPTIPFATIINKNSLYVEAKIEEWDISKLHLWQKTKLTFNSIENVVLDWAVSYISDKAETDQNWIVTYKVEIPFDAKDSWAKEGFTTQIAFEQITKENVLSVPFEAVKEENWTTYATLLDKQKREVKVWINDWDNLEIISWLQEWDVIRY</sequence>
<feature type="transmembrane region" description="Helical" evidence="4">
    <location>
        <begin position="15"/>
        <end position="35"/>
    </location>
</feature>
<accession>K2G372</accession>
<dbReference type="GO" id="GO:0030313">
    <property type="term" value="C:cell envelope"/>
    <property type="evidence" value="ECO:0007669"/>
    <property type="project" value="UniProtKB-SubCell"/>
</dbReference>
<evidence type="ECO:0000313" key="5">
    <source>
        <dbReference type="EMBL" id="EKE28752.1"/>
    </source>
</evidence>
<dbReference type="PANTHER" id="PTHR32347">
    <property type="entry name" value="EFFLUX SYSTEM COMPONENT YKNX-RELATED"/>
    <property type="match status" value="1"/>
</dbReference>
<dbReference type="Gene3D" id="2.40.30.170">
    <property type="match status" value="1"/>
</dbReference>
<dbReference type="InterPro" id="IPR050465">
    <property type="entry name" value="UPF0194_transport"/>
</dbReference>
<keyword evidence="4" id="KW-0472">Membrane</keyword>
<keyword evidence="4" id="KW-0812">Transmembrane</keyword>
<evidence type="ECO:0000256" key="2">
    <source>
        <dbReference type="ARBA" id="ARBA00023054"/>
    </source>
</evidence>
<comment type="caution">
    <text evidence="5">The sequence shown here is derived from an EMBL/GenBank/DDBJ whole genome shotgun (WGS) entry which is preliminary data.</text>
</comment>
<feature type="coiled-coil region" evidence="3">
    <location>
        <begin position="141"/>
        <end position="193"/>
    </location>
</feature>
<proteinExistence type="predicted"/>
<dbReference type="PANTHER" id="PTHR32347:SF14">
    <property type="entry name" value="EFFLUX SYSTEM COMPONENT YKNX-RELATED"/>
    <property type="match status" value="1"/>
</dbReference>
<keyword evidence="4" id="KW-1133">Transmembrane helix</keyword>
<evidence type="ECO:0000256" key="3">
    <source>
        <dbReference type="SAM" id="Coils"/>
    </source>
</evidence>